<name>A0ABN6L0M5_9FLAO</name>
<feature type="domain" description="Flavoprotein" evidence="5">
    <location>
        <begin position="7"/>
        <end position="190"/>
    </location>
</feature>
<dbReference type="Gene3D" id="3.40.50.1950">
    <property type="entry name" value="Flavin prenyltransferase-like"/>
    <property type="match status" value="1"/>
</dbReference>
<comment type="similarity">
    <text evidence="3 4">In the N-terminal section; belongs to the HFCD (homo-oligomeric flavin containing Cys decarboxylase) superfamily.</text>
</comment>
<feature type="binding site" evidence="3">
    <location>
        <position position="355"/>
    </location>
    <ligand>
        <name>CTP</name>
        <dbReference type="ChEBI" id="CHEBI:37563"/>
    </ligand>
</feature>
<dbReference type="InterPro" id="IPR035929">
    <property type="entry name" value="CoaB-like_sf"/>
</dbReference>
<comment type="cofactor">
    <cofactor evidence="3">
        <name>FMN</name>
        <dbReference type="ChEBI" id="CHEBI:58210"/>
    </cofactor>
    <text evidence="3">Binds 1 FMN per subunit.</text>
</comment>
<keyword evidence="8" id="KW-1185">Reference proteome</keyword>
<comment type="similarity">
    <text evidence="3 4">In the C-terminal section; belongs to the PPC synthetase family.</text>
</comment>
<dbReference type="NCBIfam" id="TIGR00521">
    <property type="entry name" value="coaBC_dfp"/>
    <property type="match status" value="1"/>
</dbReference>
<dbReference type="EMBL" id="AP025184">
    <property type="protein sequence ID" value="BDB55190.1"/>
    <property type="molecule type" value="Genomic_DNA"/>
</dbReference>
<comment type="function">
    <text evidence="3">Catalyzes two sequential steps in the biosynthesis of coenzyme A. In the first step cysteine is conjugated to 4'-phosphopantothenate to form 4-phosphopantothenoylcysteine. In the second step the latter compound is decarboxylated to form 4'-phosphopantotheine.</text>
</comment>
<feature type="domain" description="DNA/pantothenate metabolism flavoprotein C-terminal" evidence="6">
    <location>
        <begin position="199"/>
        <end position="409"/>
    </location>
</feature>
<comment type="function">
    <text evidence="4">Catalyzes two steps in the biosynthesis of coenzyme A. In the first step cysteine is conjugated to 4'-phosphopantothenate to form 4-phosphopantothenoylcysteine, in the latter compound is decarboxylated to form 4'-phosphopantotheine.</text>
</comment>
<reference evidence="7 8" key="1">
    <citation type="journal article" date="2022" name="Int. J. Syst. Evol. Microbiol.">
        <title>Flavobacterium ammonificans sp. nov. and Flavobacterium ammoniigenes sp. nov., ammonifying bacteria isolated from surface river water.</title>
        <authorList>
            <person name="Watanabe K."/>
            <person name="Kitamura T."/>
            <person name="Ogata Y."/>
            <person name="Shindo C."/>
            <person name="Suda W."/>
        </authorList>
    </citation>
    <scope>NUCLEOTIDE SEQUENCE [LARGE SCALE GENOMIC DNA]</scope>
    <source>
        <strain evidence="7 8">GENT5</strain>
    </source>
</reference>
<gene>
    <name evidence="3 7" type="primary">coaBC</name>
    <name evidence="7" type="ORF">GENT5_14950</name>
</gene>
<evidence type="ECO:0000256" key="3">
    <source>
        <dbReference type="HAMAP-Rule" id="MF_02225"/>
    </source>
</evidence>
<dbReference type="EC" id="4.1.1.36" evidence="3"/>
<evidence type="ECO:0000313" key="8">
    <source>
        <dbReference type="Proteomes" id="UP001319867"/>
    </source>
</evidence>
<feature type="binding site" evidence="3">
    <location>
        <position position="303"/>
    </location>
    <ligand>
        <name>CTP</name>
        <dbReference type="ChEBI" id="CHEBI:37563"/>
    </ligand>
</feature>
<keyword evidence="3" id="KW-0511">Multifunctional enzyme</keyword>
<feature type="binding site" evidence="3">
    <location>
        <position position="337"/>
    </location>
    <ligand>
        <name>CTP</name>
        <dbReference type="ChEBI" id="CHEBI:37563"/>
    </ligand>
</feature>
<dbReference type="SUPFAM" id="SSF102645">
    <property type="entry name" value="CoaB-like"/>
    <property type="match status" value="1"/>
</dbReference>
<accession>A0ABN6L0M5</accession>
<feature type="binding site" evidence="3">
    <location>
        <position position="293"/>
    </location>
    <ligand>
        <name>CTP</name>
        <dbReference type="ChEBI" id="CHEBI:37563"/>
    </ligand>
</feature>
<evidence type="ECO:0000259" key="5">
    <source>
        <dbReference type="Pfam" id="PF02441"/>
    </source>
</evidence>
<comment type="catalytic activity">
    <reaction evidence="3 4">
        <text>N-[(R)-4-phosphopantothenoyl]-L-cysteine + H(+) = (R)-4'-phosphopantetheine + CO2</text>
        <dbReference type="Rhea" id="RHEA:16793"/>
        <dbReference type="ChEBI" id="CHEBI:15378"/>
        <dbReference type="ChEBI" id="CHEBI:16526"/>
        <dbReference type="ChEBI" id="CHEBI:59458"/>
        <dbReference type="ChEBI" id="CHEBI:61723"/>
        <dbReference type="EC" id="4.1.1.36"/>
    </reaction>
</comment>
<protein>
    <recommendedName>
        <fullName evidence="3">Coenzyme A biosynthesis bifunctional protein CoaBC</fullName>
    </recommendedName>
    <alternativeName>
        <fullName evidence="3">DNA/pantothenate metabolism flavoprotein</fullName>
    </alternativeName>
    <alternativeName>
        <fullName evidence="3">Phosphopantothenoylcysteine synthetase/decarboxylase</fullName>
        <shortName evidence="3">PPCS-PPCDC</shortName>
    </alternativeName>
    <domain>
        <recommendedName>
            <fullName evidence="3">Phosphopantothenoylcysteine decarboxylase</fullName>
            <shortName evidence="3">PPC decarboxylase</shortName>
            <shortName evidence="3">PPC-DC</shortName>
            <ecNumber evidence="3">4.1.1.36</ecNumber>
        </recommendedName>
        <alternativeName>
            <fullName evidence="3">CoaC</fullName>
        </alternativeName>
    </domain>
    <domain>
        <recommendedName>
            <fullName evidence="3">Phosphopantothenate--cysteine ligase</fullName>
            <ecNumber evidence="3">6.3.2.5</ecNumber>
        </recommendedName>
        <alternativeName>
            <fullName evidence="3">CoaB</fullName>
        </alternativeName>
        <alternativeName>
            <fullName evidence="3">Phosphopantothenoylcysteine synthetase</fullName>
            <shortName evidence="3">PPC synthetase</shortName>
            <shortName evidence="3">PPC-S</shortName>
        </alternativeName>
    </domain>
</protein>
<dbReference type="EC" id="6.3.2.5" evidence="3"/>
<dbReference type="InterPro" id="IPR036551">
    <property type="entry name" value="Flavin_trans-like"/>
</dbReference>
<keyword evidence="3" id="KW-0460">Magnesium</keyword>
<keyword evidence="3 4" id="KW-0436">Ligase</keyword>
<dbReference type="InterPro" id="IPR003382">
    <property type="entry name" value="Flavoprotein"/>
</dbReference>
<evidence type="ECO:0000256" key="4">
    <source>
        <dbReference type="RuleBase" id="RU364078"/>
    </source>
</evidence>
<evidence type="ECO:0000313" key="7">
    <source>
        <dbReference type="EMBL" id="BDB55190.1"/>
    </source>
</evidence>
<keyword evidence="3" id="KW-0479">Metal-binding</keyword>
<keyword evidence="3 4" id="KW-0288">FMN</keyword>
<dbReference type="Pfam" id="PF02441">
    <property type="entry name" value="Flavoprotein"/>
    <property type="match status" value="1"/>
</dbReference>
<evidence type="ECO:0000256" key="1">
    <source>
        <dbReference type="ARBA" id="ARBA00022793"/>
    </source>
</evidence>
<sequence>MSVLNGKKILLGISGGIAAYKTASLVRLFIKAGAHVQVIMTPASKVFVTPLTLATLSKNPVYSTFYETPDDVSVEEHQALGEGVWNNHVELALWADIMLIAPATANTLSKMASGTCDNLLLATYLSAKCPVYFAPAMDLDMYKHPSTLANFKALHEFGNTIIPAESGELASGLSGEGRMAEPENIVAFIEADLANQLPLKGKTILVTAGPTYEAIDPVRFIGNHSSGKMGYDIALCAAQLGASVLLVSGPSHCKANHTGIQILPVVSAQEMYDVCLTYFSQVDVAIAAAAVADYKPKNVASQKIKKSDAEFSIELEKTKDILAYMGAVKKNQMVIGFALETENEIENANLKIQKKNLDLIVLNSLQDDGAGFQKETNKVTFIDKNFNIQPMELKSKEAVAADIINKVIAYFNA</sequence>
<organism evidence="7 8">
    <name type="scientific">Flavobacterium ammoniigenes</name>
    <dbReference type="NCBI Taxonomy" id="1751095"/>
    <lineage>
        <taxon>Bacteria</taxon>
        <taxon>Pseudomonadati</taxon>
        <taxon>Bacteroidota</taxon>
        <taxon>Flavobacteriia</taxon>
        <taxon>Flavobacteriales</taxon>
        <taxon>Flavobacteriaceae</taxon>
        <taxon>Flavobacterium</taxon>
    </lineage>
</organism>
<comment type="caution">
    <text evidence="3">Lacks conserved residue(s) required for the propagation of feature annotation.</text>
</comment>
<comment type="cofactor">
    <cofactor evidence="3">
        <name>Mg(2+)</name>
        <dbReference type="ChEBI" id="CHEBI:18420"/>
    </cofactor>
</comment>
<dbReference type="InterPro" id="IPR007085">
    <property type="entry name" value="DNA/pantothenate-metab_flavo_C"/>
</dbReference>
<dbReference type="Gene3D" id="3.40.50.10300">
    <property type="entry name" value="CoaB-like"/>
    <property type="match status" value="1"/>
</dbReference>
<dbReference type="RefSeq" id="WP_229316577.1">
    <property type="nucleotide sequence ID" value="NZ_AP025184.1"/>
</dbReference>
<proteinExistence type="inferred from homology"/>
<dbReference type="PANTHER" id="PTHR14359:SF6">
    <property type="entry name" value="PHOSPHOPANTOTHENOYLCYSTEINE DECARBOXYLASE"/>
    <property type="match status" value="1"/>
</dbReference>
<dbReference type="SUPFAM" id="SSF52507">
    <property type="entry name" value="Homo-oligomeric flavin-containing Cys decarboxylases, HFCD"/>
    <property type="match status" value="1"/>
</dbReference>
<reference evidence="7 8" key="2">
    <citation type="journal article" date="2022" name="Microorganisms">
        <title>Complete Genome Sequences of Two Flavobacterium ammonificans Strains and a Flavobacterium ammoniigenes Strain of Ammonifying Bacterioplankton Isolated from Surface River Water.</title>
        <authorList>
            <person name="Suda W."/>
            <person name="Ogata Y."/>
            <person name="Shindo C."/>
            <person name="Watanabe K."/>
        </authorList>
    </citation>
    <scope>NUCLEOTIDE SEQUENCE [LARGE SCALE GENOMIC DNA]</scope>
    <source>
        <strain evidence="7 8">GENT5</strain>
    </source>
</reference>
<keyword evidence="3 4" id="KW-0285">Flavoprotein</keyword>
<evidence type="ECO:0000256" key="2">
    <source>
        <dbReference type="ARBA" id="ARBA00023239"/>
    </source>
</evidence>
<feature type="binding site" evidence="3">
    <location>
        <position position="351"/>
    </location>
    <ligand>
        <name>CTP</name>
        <dbReference type="ChEBI" id="CHEBI:37563"/>
    </ligand>
</feature>
<comment type="pathway">
    <text evidence="3 4">Cofactor biosynthesis; coenzyme A biosynthesis; CoA from (R)-pantothenate: step 2/5.</text>
</comment>
<dbReference type="HAMAP" id="MF_02225">
    <property type="entry name" value="CoaBC"/>
    <property type="match status" value="1"/>
</dbReference>
<comment type="pathway">
    <text evidence="3 4">Cofactor biosynthesis; coenzyme A biosynthesis; CoA from (R)-pantothenate: step 3/5.</text>
</comment>
<keyword evidence="2 3" id="KW-0456">Lyase</keyword>
<dbReference type="Proteomes" id="UP001319867">
    <property type="component" value="Chromosome"/>
</dbReference>
<dbReference type="InterPro" id="IPR005252">
    <property type="entry name" value="CoaBC"/>
</dbReference>
<dbReference type="Pfam" id="PF04127">
    <property type="entry name" value="DFP"/>
    <property type="match status" value="1"/>
</dbReference>
<feature type="region of interest" description="Phosphopantothenoylcysteine decarboxylase" evidence="3">
    <location>
        <begin position="1"/>
        <end position="203"/>
    </location>
</feature>
<evidence type="ECO:0000259" key="6">
    <source>
        <dbReference type="Pfam" id="PF04127"/>
    </source>
</evidence>
<keyword evidence="1 3" id="KW-0210">Decarboxylase</keyword>
<feature type="region of interest" description="Phosphopantothenate--cysteine ligase" evidence="3">
    <location>
        <begin position="204"/>
        <end position="413"/>
    </location>
</feature>
<comment type="catalytic activity">
    <reaction evidence="3 4">
        <text>(R)-4'-phosphopantothenate + L-cysteine + CTP = N-[(R)-4-phosphopantothenoyl]-L-cysteine + CMP + diphosphate + H(+)</text>
        <dbReference type="Rhea" id="RHEA:19397"/>
        <dbReference type="ChEBI" id="CHEBI:10986"/>
        <dbReference type="ChEBI" id="CHEBI:15378"/>
        <dbReference type="ChEBI" id="CHEBI:33019"/>
        <dbReference type="ChEBI" id="CHEBI:35235"/>
        <dbReference type="ChEBI" id="CHEBI:37563"/>
        <dbReference type="ChEBI" id="CHEBI:59458"/>
        <dbReference type="ChEBI" id="CHEBI:60377"/>
        <dbReference type="EC" id="6.3.2.5"/>
    </reaction>
</comment>
<dbReference type="PANTHER" id="PTHR14359">
    <property type="entry name" value="HOMO-OLIGOMERIC FLAVIN CONTAINING CYS DECARBOXYLASE FAMILY"/>
    <property type="match status" value="1"/>
</dbReference>